<dbReference type="AlphaFoldDB" id="A0A1D6F8W6"/>
<feature type="transmembrane region" description="Helical" evidence="1">
    <location>
        <begin position="45"/>
        <end position="63"/>
    </location>
</feature>
<protein>
    <submittedName>
        <fullName evidence="2">Uncharacterized protein</fullName>
    </submittedName>
</protein>
<keyword evidence="1" id="KW-0812">Transmembrane</keyword>
<proteinExistence type="predicted"/>
<keyword evidence="1" id="KW-1133">Transmembrane helix</keyword>
<keyword evidence="1" id="KW-0472">Membrane</keyword>
<accession>A0A1D6F8W6</accession>
<organism evidence="2">
    <name type="scientific">Zea mays</name>
    <name type="common">Maize</name>
    <dbReference type="NCBI Taxonomy" id="4577"/>
    <lineage>
        <taxon>Eukaryota</taxon>
        <taxon>Viridiplantae</taxon>
        <taxon>Streptophyta</taxon>
        <taxon>Embryophyta</taxon>
        <taxon>Tracheophyta</taxon>
        <taxon>Spermatophyta</taxon>
        <taxon>Magnoliopsida</taxon>
        <taxon>Liliopsida</taxon>
        <taxon>Poales</taxon>
        <taxon>Poaceae</taxon>
        <taxon>PACMAD clade</taxon>
        <taxon>Panicoideae</taxon>
        <taxon>Andropogonodae</taxon>
        <taxon>Andropogoneae</taxon>
        <taxon>Tripsacinae</taxon>
        <taxon>Zea</taxon>
    </lineage>
</organism>
<evidence type="ECO:0000256" key="1">
    <source>
        <dbReference type="SAM" id="Phobius"/>
    </source>
</evidence>
<evidence type="ECO:0000313" key="2">
    <source>
        <dbReference type="EMBL" id="ONM27599.1"/>
    </source>
</evidence>
<sequence>MPADVHREAREGVLEFERAFRERFSAYTLAAKRHIDSTTIFDVQGVIWILSSTSFLFLLMQALKRIKLYELKHKDISKVEKDIVLSSMSIVMLGIFVLHTPFAKAISGAALHLFSFVEAISIGRPPRNSSRS</sequence>
<dbReference type="EMBL" id="CM007648">
    <property type="protein sequence ID" value="ONM27598.1"/>
    <property type="molecule type" value="Genomic_DNA"/>
</dbReference>
<dbReference type="InParanoid" id="A0A1D6F8W6"/>
<dbReference type="ExpressionAtlas" id="A0A1D6F8W6">
    <property type="expression patterns" value="baseline"/>
</dbReference>
<name>A0A1D6F8W6_MAIZE</name>
<feature type="transmembrane region" description="Helical" evidence="1">
    <location>
        <begin position="83"/>
        <end position="99"/>
    </location>
</feature>
<reference evidence="2" key="1">
    <citation type="submission" date="2015-12" db="EMBL/GenBank/DDBJ databases">
        <title>Update maize B73 reference genome by single molecule sequencing technologies.</title>
        <authorList>
            <consortium name="Maize Genome Sequencing Project"/>
            <person name="Ware D."/>
        </authorList>
    </citation>
    <scope>NUCLEOTIDE SEQUENCE [LARGE SCALE GENOMIC DNA]</scope>
    <source>
        <tissue evidence="2">Seedling</tissue>
    </source>
</reference>
<gene>
    <name evidence="2" type="ORF">ZEAMMB73_Zm00001d007795</name>
</gene>
<dbReference type="EMBL" id="CM007648">
    <property type="protein sequence ID" value="ONM27599.1"/>
    <property type="molecule type" value="Genomic_DNA"/>
</dbReference>